<protein>
    <recommendedName>
        <fullName evidence="6">JmjC domain-containing protein</fullName>
    </recommendedName>
</protein>
<dbReference type="InterPro" id="IPR018866">
    <property type="entry name" value="Znf-4CXXC_R1"/>
</dbReference>
<name>A0A433DBS6_9FUNG</name>
<dbReference type="Gene3D" id="2.60.120.650">
    <property type="entry name" value="Cupin"/>
    <property type="match status" value="1"/>
</dbReference>
<dbReference type="Pfam" id="PF10497">
    <property type="entry name" value="zf-4CXXC_R1"/>
    <property type="match status" value="1"/>
</dbReference>
<dbReference type="OrthoDB" id="298344at2759"/>
<dbReference type="EMBL" id="RBNI01003509">
    <property type="protein sequence ID" value="RUP48279.1"/>
    <property type="molecule type" value="Genomic_DNA"/>
</dbReference>
<dbReference type="AlphaFoldDB" id="A0A433DBS6"/>
<keyword evidence="3" id="KW-0804">Transcription</keyword>
<keyword evidence="4" id="KW-0539">Nucleus</keyword>
<comment type="subcellular location">
    <subcellularLocation>
        <location evidence="1">Nucleus</location>
    </subcellularLocation>
</comment>
<evidence type="ECO:0000256" key="2">
    <source>
        <dbReference type="ARBA" id="ARBA00023015"/>
    </source>
</evidence>
<reference evidence="7 8" key="1">
    <citation type="journal article" date="2018" name="New Phytol.">
        <title>Phylogenomics of Endogonaceae and evolution of mycorrhizas within Mucoromycota.</title>
        <authorList>
            <person name="Chang Y."/>
            <person name="Desiro A."/>
            <person name="Na H."/>
            <person name="Sandor L."/>
            <person name="Lipzen A."/>
            <person name="Clum A."/>
            <person name="Barry K."/>
            <person name="Grigoriev I.V."/>
            <person name="Martin F.M."/>
            <person name="Stajich J.E."/>
            <person name="Smith M.E."/>
            <person name="Bonito G."/>
            <person name="Spatafora J.W."/>
        </authorList>
    </citation>
    <scope>NUCLEOTIDE SEQUENCE [LARGE SCALE GENOMIC DNA]</scope>
    <source>
        <strain evidence="7 8">GMNB39</strain>
    </source>
</reference>
<gene>
    <name evidence="7" type="ORF">BC936DRAFT_144762</name>
</gene>
<feature type="region of interest" description="Disordered" evidence="5">
    <location>
        <begin position="143"/>
        <end position="225"/>
    </location>
</feature>
<keyword evidence="8" id="KW-1185">Reference proteome</keyword>
<feature type="compositionally biased region" description="Polar residues" evidence="5">
    <location>
        <begin position="1082"/>
        <end position="1099"/>
    </location>
</feature>
<evidence type="ECO:0000256" key="1">
    <source>
        <dbReference type="ARBA" id="ARBA00004123"/>
    </source>
</evidence>
<dbReference type="PROSITE" id="PS51184">
    <property type="entry name" value="JMJC"/>
    <property type="match status" value="1"/>
</dbReference>
<comment type="caution">
    <text evidence="7">The sequence shown here is derived from an EMBL/GenBank/DDBJ whole genome shotgun (WGS) entry which is preliminary data.</text>
</comment>
<evidence type="ECO:0000313" key="7">
    <source>
        <dbReference type="EMBL" id="RUP48279.1"/>
    </source>
</evidence>
<feature type="compositionally biased region" description="Polar residues" evidence="5">
    <location>
        <begin position="1039"/>
        <end position="1055"/>
    </location>
</feature>
<dbReference type="SUPFAM" id="SSF51197">
    <property type="entry name" value="Clavaminate synthase-like"/>
    <property type="match status" value="2"/>
</dbReference>
<feature type="compositionally biased region" description="Low complexity" evidence="5">
    <location>
        <begin position="779"/>
        <end position="793"/>
    </location>
</feature>
<sequence length="1125" mass="124820">MFAATTQLHRTVTYPDLNPADNLDYDTICKTVNPRTGAHPFVSVRRVDYNTLTTQQLIAEVRRVCIDAGEPLVIENVHKAATWKPELFTLDWLVENAPDLRVEPRNVTKRTNFPEITLADYIAYVRDPKQGWERIRQAITTNAQASPLLKPTQADKAEPTQAGKAKRKWLSDEATDETQSQTIATANSHHPKRFLKNSALDLDASCTSPPMTPQSQTEKEETEGLQSNARFGRIAMKVEQPVSSPAGVVVGALSGTRGVPINNLLRKDNGTASSNTNDTARSATGLNDADGDVAMGGTKETVPEGVDANGLVMMESDISEDEEECEVEEEVVEETGQVIFQTNAIRGPGNVDSHQQASITYIPTNIASVDEDEEKPPKLYGKDIDCPKRWSQYVGYELFPSWFVSMRENDLFASLPERLRPENLMIYVGTGGTWTPGHKDMCGSFGHNLMSYADKDASAFWFMARTADKDKAAHHWRSLGESVDVDTYLASVAQLATVEDFQWVVVEQRLGDFVLVPSESVHQVINKGGVTIKVSWNRITAETLRSAYYSTLPLYKSIFRPETYNVKAIIFHTLQRWCLSLTDFLRRSAAGDADAHTCLPLTIEGQVQFGRDLRTLVELYGEMIKEEWVEDFEWQGMMWRGDGFISQEAVTDETDDDVTMRKSGSKNGKAASRLNVTRVQGGLDHGRVCDFCKSDIWNRLYHCGKCTLNPPLEHEDVPSANADVPSANADVPSTNADVLSANTNMTLANAVGTSANAVGTEIQPSPSRSRRMNATPNTHHPVSLSSPVSPIPHAGSSYTPNEDGDGYDLCLDCYATGRTCRHLTGMRMCESMPIHECVTFYQEAVGLFNRWDNGHTIKDMFEKGAPEPSPQSYSTATTARRVELSRTHMITPKCCHHCRNSANKRPEHTKLCDSDKCNKAFCAFCLFTHNGLRFRDVWSQRVFNCPGCLRTCSCTKCHSGQHRHYFPDSLEWMFTDPSIESRNWGAISDPCERRNYYLPNMGPPPNKVMDRSRSRSANPMSDPDIPGNGGIAHPLGEESSGQEVMGSATSLSSSELDFHSDKSKKKTPQPRLKGNRARKVLPQNTASIESDTSDVNSVNKESNIEPIVAKRRTRNGICSPVSISS</sequence>
<evidence type="ECO:0000313" key="8">
    <source>
        <dbReference type="Proteomes" id="UP000268093"/>
    </source>
</evidence>
<feature type="region of interest" description="Disordered" evidence="5">
    <location>
        <begin position="757"/>
        <end position="800"/>
    </location>
</feature>
<dbReference type="InterPro" id="IPR003347">
    <property type="entry name" value="JmjC_dom"/>
</dbReference>
<proteinExistence type="predicted"/>
<evidence type="ECO:0000256" key="5">
    <source>
        <dbReference type="SAM" id="MobiDB-lite"/>
    </source>
</evidence>
<feature type="compositionally biased region" description="Polar residues" evidence="5">
    <location>
        <begin position="270"/>
        <end position="285"/>
    </location>
</feature>
<evidence type="ECO:0000256" key="3">
    <source>
        <dbReference type="ARBA" id="ARBA00023163"/>
    </source>
</evidence>
<evidence type="ECO:0000256" key="4">
    <source>
        <dbReference type="ARBA" id="ARBA00023242"/>
    </source>
</evidence>
<feature type="compositionally biased region" description="Polar residues" evidence="5">
    <location>
        <begin position="757"/>
        <end position="778"/>
    </location>
</feature>
<organism evidence="7 8">
    <name type="scientific">Jimgerdemannia flammicorona</name>
    <dbReference type="NCBI Taxonomy" id="994334"/>
    <lineage>
        <taxon>Eukaryota</taxon>
        <taxon>Fungi</taxon>
        <taxon>Fungi incertae sedis</taxon>
        <taxon>Mucoromycota</taxon>
        <taxon>Mucoromycotina</taxon>
        <taxon>Endogonomycetes</taxon>
        <taxon>Endogonales</taxon>
        <taxon>Endogonaceae</taxon>
        <taxon>Jimgerdemannia</taxon>
    </lineage>
</organism>
<dbReference type="Pfam" id="PF02373">
    <property type="entry name" value="JmjC"/>
    <property type="match status" value="1"/>
</dbReference>
<feature type="compositionally biased region" description="Polar residues" evidence="5">
    <location>
        <begin position="177"/>
        <end position="188"/>
    </location>
</feature>
<evidence type="ECO:0000259" key="6">
    <source>
        <dbReference type="PROSITE" id="PS51184"/>
    </source>
</evidence>
<dbReference type="Proteomes" id="UP000268093">
    <property type="component" value="Unassembled WGS sequence"/>
</dbReference>
<dbReference type="SMART" id="SM00558">
    <property type="entry name" value="JmjC"/>
    <property type="match status" value="1"/>
</dbReference>
<accession>A0A433DBS6</accession>
<feature type="region of interest" description="Disordered" evidence="5">
    <location>
        <begin position="264"/>
        <end position="294"/>
    </location>
</feature>
<keyword evidence="2" id="KW-0805">Transcription regulation</keyword>
<feature type="domain" description="JmjC" evidence="6">
    <location>
        <begin position="388"/>
        <end position="555"/>
    </location>
</feature>
<feature type="compositionally biased region" description="Basic residues" evidence="5">
    <location>
        <begin position="1062"/>
        <end position="1079"/>
    </location>
</feature>
<feature type="region of interest" description="Disordered" evidence="5">
    <location>
        <begin position="998"/>
        <end position="1099"/>
    </location>
</feature>
<dbReference type="GO" id="GO:0005634">
    <property type="term" value="C:nucleus"/>
    <property type="evidence" value="ECO:0007669"/>
    <property type="project" value="UniProtKB-SubCell"/>
</dbReference>
<feature type="compositionally biased region" description="Polar residues" evidence="5">
    <location>
        <begin position="205"/>
        <end position="216"/>
    </location>
</feature>